<dbReference type="PANTHER" id="PTHR30592:SF1">
    <property type="entry name" value="SULFUR CARRIER PROTEIN FDHD"/>
    <property type="match status" value="1"/>
</dbReference>
<comment type="similarity">
    <text evidence="3">Belongs to the FdhD family.</text>
</comment>
<comment type="function">
    <text evidence="3">Required for formate dehydrogenase (FDH) activity. Acts as a sulfur carrier protein that transfers sulfur from IscS to the molybdenum cofactor prior to its insertion into FDH.</text>
</comment>
<dbReference type="Gene3D" id="3.40.140.10">
    <property type="entry name" value="Cytidine Deaminase, domain 2"/>
    <property type="match status" value="1"/>
</dbReference>
<dbReference type="EMBL" id="BSDS01000002">
    <property type="protein sequence ID" value="GLI39302.1"/>
    <property type="molecule type" value="Genomic_DNA"/>
</dbReference>
<dbReference type="InterPro" id="IPR003786">
    <property type="entry name" value="FdhD"/>
</dbReference>
<feature type="active site" description="Cysteine persulfide intermediate" evidence="3">
    <location>
        <position position="96"/>
    </location>
</feature>
<accession>A0A9W6G2S0</accession>
<dbReference type="GO" id="GO:0097163">
    <property type="term" value="F:sulfur carrier activity"/>
    <property type="evidence" value="ECO:0007669"/>
    <property type="project" value="UniProtKB-UniRule"/>
</dbReference>
<dbReference type="PIRSF" id="PIRSF015626">
    <property type="entry name" value="FdhD"/>
    <property type="match status" value="1"/>
</dbReference>
<dbReference type="Proteomes" id="UP001144352">
    <property type="component" value="Unassembled WGS sequence"/>
</dbReference>
<gene>
    <name evidence="3" type="primary">fdhD</name>
    <name evidence="4" type="ORF">GHYDROH2_28030</name>
</gene>
<comment type="caution">
    <text evidence="4">The sequence shown here is derived from an EMBL/GenBank/DDBJ whole genome shotgun (WGS) entry which is preliminary data.</text>
</comment>
<comment type="caution">
    <text evidence="3">Lacks conserved residue(s) required for the propagation of feature annotation.</text>
</comment>
<proteinExistence type="inferred from homology"/>
<dbReference type="Gene3D" id="3.10.20.10">
    <property type="match status" value="1"/>
</dbReference>
<dbReference type="GO" id="GO:0006777">
    <property type="term" value="P:Mo-molybdopterin cofactor biosynthetic process"/>
    <property type="evidence" value="ECO:0007669"/>
    <property type="project" value="UniProtKB-UniRule"/>
</dbReference>
<reference evidence="4" key="1">
    <citation type="submission" date="2022-12" db="EMBL/GenBank/DDBJ databases">
        <title>Reference genome sequencing for broad-spectrum identification of bacterial and archaeal isolates by mass spectrometry.</title>
        <authorList>
            <person name="Sekiguchi Y."/>
            <person name="Tourlousse D.M."/>
        </authorList>
    </citation>
    <scope>NUCLEOTIDE SEQUENCE</scope>
    <source>
        <strain evidence="4">H2</strain>
    </source>
</reference>
<evidence type="ECO:0000256" key="3">
    <source>
        <dbReference type="HAMAP-Rule" id="MF_00187"/>
    </source>
</evidence>
<keyword evidence="2 3" id="KW-0501">Molybdenum cofactor biosynthesis</keyword>
<dbReference type="InterPro" id="IPR016193">
    <property type="entry name" value="Cytidine_deaminase-like"/>
</dbReference>
<evidence type="ECO:0000313" key="5">
    <source>
        <dbReference type="Proteomes" id="UP001144352"/>
    </source>
</evidence>
<dbReference type="HAMAP" id="MF_00187">
    <property type="entry name" value="FdhD"/>
    <property type="match status" value="1"/>
</dbReference>
<keyword evidence="1 3" id="KW-0963">Cytoplasm</keyword>
<organism evidence="4 5">
    <name type="scientific">Geobacter hydrogenophilus</name>
    <dbReference type="NCBI Taxonomy" id="40983"/>
    <lineage>
        <taxon>Bacteria</taxon>
        <taxon>Pseudomonadati</taxon>
        <taxon>Thermodesulfobacteriota</taxon>
        <taxon>Desulfuromonadia</taxon>
        <taxon>Geobacterales</taxon>
        <taxon>Geobacteraceae</taxon>
        <taxon>Geobacter</taxon>
    </lineage>
</organism>
<comment type="subcellular location">
    <subcellularLocation>
        <location evidence="3">Cytoplasm</location>
    </subcellularLocation>
</comment>
<protein>
    <recommendedName>
        <fullName evidence="3">Sulfur carrier protein FdhD</fullName>
    </recommendedName>
</protein>
<name>A0A9W6G2S0_9BACT</name>
<dbReference type="SUPFAM" id="SSF53927">
    <property type="entry name" value="Cytidine deaminase-like"/>
    <property type="match status" value="1"/>
</dbReference>
<dbReference type="PANTHER" id="PTHR30592">
    <property type="entry name" value="FORMATE DEHYDROGENASE"/>
    <property type="match status" value="1"/>
</dbReference>
<dbReference type="GO" id="GO:0005737">
    <property type="term" value="C:cytoplasm"/>
    <property type="evidence" value="ECO:0007669"/>
    <property type="project" value="UniProtKB-SubCell"/>
</dbReference>
<dbReference type="GO" id="GO:0016783">
    <property type="term" value="F:sulfurtransferase activity"/>
    <property type="evidence" value="ECO:0007669"/>
    <property type="project" value="InterPro"/>
</dbReference>
<dbReference type="NCBIfam" id="TIGR00129">
    <property type="entry name" value="fdhD_narQ"/>
    <property type="match status" value="1"/>
</dbReference>
<dbReference type="Pfam" id="PF02634">
    <property type="entry name" value="FdhD-NarQ"/>
    <property type="match status" value="1"/>
</dbReference>
<dbReference type="AlphaFoldDB" id="A0A9W6G2S0"/>
<evidence type="ECO:0000256" key="2">
    <source>
        <dbReference type="ARBA" id="ARBA00023150"/>
    </source>
</evidence>
<evidence type="ECO:0000256" key="1">
    <source>
        <dbReference type="ARBA" id="ARBA00022490"/>
    </source>
</evidence>
<sequence>MKSIYHYDKGKLAATEKEFVGEFPLLLNVNGREIATLIASPHDLRFLVAGFLRLQGFVEKVEDFQLLSVCNDFGIARVQIKGDLPEKLKPVLTSGCGTGITFTIPQATKGRSGTSAARHFSPMAVFAMMEELARKAEGYRSHGGMHSAAVGDGSIVLYAEDLGRHNTLDRIAGEALLRGVDLAGTMLVTSGRVSTEMVAKCVLLGIELIASRTSPTDMAVRMADEAGITMIGYVRGGRFELYTHPERLRVDSMEEGRACATGI</sequence>
<evidence type="ECO:0000313" key="4">
    <source>
        <dbReference type="EMBL" id="GLI39302.1"/>
    </source>
</evidence>
<dbReference type="RefSeq" id="WP_214187763.1">
    <property type="nucleotide sequence ID" value="NZ_BSDS01000002.1"/>
</dbReference>
<keyword evidence="5" id="KW-1185">Reference proteome</keyword>